<evidence type="ECO:0000259" key="3">
    <source>
        <dbReference type="PROSITE" id="PS51201"/>
    </source>
</evidence>
<dbReference type="EMBL" id="RZUL01000003">
    <property type="protein sequence ID" value="RVT40782.1"/>
    <property type="molecule type" value="Genomic_DNA"/>
</dbReference>
<keyword evidence="2" id="KW-1133">Transmembrane helix</keyword>
<feature type="transmembrane region" description="Helical" evidence="2">
    <location>
        <begin position="32"/>
        <end position="52"/>
    </location>
</feature>
<dbReference type="RefSeq" id="WP_127690779.1">
    <property type="nucleotide sequence ID" value="NZ_RZUL01000003.1"/>
</dbReference>
<comment type="subcellular location">
    <subcellularLocation>
        <location evidence="1">Cell membrane</location>
        <topology evidence="1">Multi-pass membrane protein</topology>
    </subcellularLocation>
</comment>
<dbReference type="InterPro" id="IPR003148">
    <property type="entry name" value="RCK_N"/>
</dbReference>
<dbReference type="InterPro" id="IPR036291">
    <property type="entry name" value="NAD(P)-bd_dom_sf"/>
</dbReference>
<reference evidence="4 5" key="1">
    <citation type="submission" date="2019-01" db="EMBL/GenBank/DDBJ databases">
        <authorList>
            <person name="Chen W.-M."/>
        </authorList>
    </citation>
    <scope>NUCLEOTIDE SEQUENCE [LARGE SCALE GENOMIC DNA]</scope>
    <source>
        <strain evidence="4 5">TLA-22</strain>
    </source>
</reference>
<dbReference type="OrthoDB" id="9799090at2"/>
<dbReference type="PANTHER" id="PTHR43833:SF9">
    <property type="entry name" value="POTASSIUM CHANNEL PROTEIN YUGO-RELATED"/>
    <property type="match status" value="1"/>
</dbReference>
<evidence type="ECO:0000313" key="5">
    <source>
        <dbReference type="Proteomes" id="UP000282977"/>
    </source>
</evidence>
<keyword evidence="2" id="KW-0812">Transmembrane</keyword>
<dbReference type="InterPro" id="IPR013099">
    <property type="entry name" value="K_chnl_dom"/>
</dbReference>
<evidence type="ECO:0000256" key="1">
    <source>
        <dbReference type="ARBA" id="ARBA00004651"/>
    </source>
</evidence>
<protein>
    <submittedName>
        <fullName evidence="4">Potassium transporter TrkA</fullName>
    </submittedName>
</protein>
<dbReference type="GO" id="GO:0005886">
    <property type="term" value="C:plasma membrane"/>
    <property type="evidence" value="ECO:0007669"/>
    <property type="project" value="UniProtKB-SubCell"/>
</dbReference>
<comment type="caution">
    <text evidence="4">The sequence shown here is derived from an EMBL/GenBank/DDBJ whole genome shotgun (WGS) entry which is preliminary data.</text>
</comment>
<dbReference type="PANTHER" id="PTHR43833">
    <property type="entry name" value="POTASSIUM CHANNEL PROTEIN 2-RELATED-RELATED"/>
    <property type="match status" value="1"/>
</dbReference>
<dbReference type="SUPFAM" id="SSF51735">
    <property type="entry name" value="NAD(P)-binding Rossmann-fold domains"/>
    <property type="match status" value="1"/>
</dbReference>
<keyword evidence="5" id="KW-1185">Reference proteome</keyword>
<feature type="transmembrane region" description="Helical" evidence="2">
    <location>
        <begin position="104"/>
        <end position="125"/>
    </location>
</feature>
<feature type="transmembrane region" description="Helical" evidence="2">
    <location>
        <begin position="64"/>
        <end position="84"/>
    </location>
</feature>
<accession>A0A437J6H2</accession>
<dbReference type="InterPro" id="IPR050721">
    <property type="entry name" value="Trk_Ktr_HKT_K-transport"/>
</dbReference>
<dbReference type="GO" id="GO:0006813">
    <property type="term" value="P:potassium ion transport"/>
    <property type="evidence" value="ECO:0007669"/>
    <property type="project" value="InterPro"/>
</dbReference>
<dbReference type="AlphaFoldDB" id="A0A437J6H2"/>
<dbReference type="Gene3D" id="3.40.50.720">
    <property type="entry name" value="NAD(P)-binding Rossmann-like Domain"/>
    <property type="match status" value="1"/>
</dbReference>
<organism evidence="4 5">
    <name type="scientific">Sphingobium algorifonticola</name>
    <dbReference type="NCBI Taxonomy" id="2008318"/>
    <lineage>
        <taxon>Bacteria</taxon>
        <taxon>Pseudomonadati</taxon>
        <taxon>Pseudomonadota</taxon>
        <taxon>Alphaproteobacteria</taxon>
        <taxon>Sphingomonadales</taxon>
        <taxon>Sphingomonadaceae</taxon>
        <taxon>Sphingobium</taxon>
    </lineage>
</organism>
<keyword evidence="2" id="KW-0472">Membrane</keyword>
<dbReference type="SUPFAM" id="SSF81324">
    <property type="entry name" value="Voltage-gated potassium channels"/>
    <property type="match status" value="1"/>
</dbReference>
<dbReference type="Pfam" id="PF07885">
    <property type="entry name" value="Ion_trans_2"/>
    <property type="match status" value="1"/>
</dbReference>
<name>A0A437J6H2_9SPHN</name>
<dbReference type="Gene3D" id="1.10.287.70">
    <property type="match status" value="1"/>
</dbReference>
<feature type="domain" description="RCK N-terminal" evidence="3">
    <location>
        <begin position="138"/>
        <end position="258"/>
    </location>
</feature>
<evidence type="ECO:0000256" key="2">
    <source>
        <dbReference type="SAM" id="Phobius"/>
    </source>
</evidence>
<evidence type="ECO:0000313" key="4">
    <source>
        <dbReference type="EMBL" id="RVT40782.1"/>
    </source>
</evidence>
<gene>
    <name evidence="4" type="ORF">ENE74_09895</name>
</gene>
<sequence length="351" mass="38441">MRVPSHHSRPDRSRGVSHFLRRRSSLPAWADLAWRVALVFGLISVVLAIHWIDRDGLKDNLDNHISFVDVLYFTTVTVTTVGYGDIVPVSPQTRLFETFIVTPIRLFVWLIFLGTAYSFFLRNTVYRWRMARIQKALEGHIVVAGFGTSNAEAVRELIARGNDPHRIVVIDCDEHALEDAEELGCNILCGDATRDRTLKDVRIDRACSMIVSGGRDDTSILITLTARHLAPGVPISIVVRNEDNELPARQAGATTVINPVSFAGLLLAGSCSGQHIADYMADLAAAGGRVKLSERVAAANEVGLPLQAIRTGIAVRIYRDGRPIGFWEAGAQAVKAGDMIVEIVPGDGETR</sequence>
<dbReference type="Proteomes" id="UP000282977">
    <property type="component" value="Unassembled WGS sequence"/>
</dbReference>
<dbReference type="PROSITE" id="PS51201">
    <property type="entry name" value="RCK_N"/>
    <property type="match status" value="1"/>
</dbReference>
<dbReference type="Pfam" id="PF02254">
    <property type="entry name" value="TrkA_N"/>
    <property type="match status" value="1"/>
</dbReference>
<proteinExistence type="predicted"/>